<keyword evidence="4" id="KW-0812">Transmembrane</keyword>
<dbReference type="Gene3D" id="3.30.2090.10">
    <property type="entry name" value="Multidrug efflux transporter AcrB TolC docking domain, DN and DC subdomains"/>
    <property type="match status" value="2"/>
</dbReference>
<dbReference type="Gene3D" id="1.10.287.470">
    <property type="entry name" value="Helix hairpin bin"/>
    <property type="match status" value="1"/>
</dbReference>
<feature type="transmembrane region" description="Helical" evidence="4">
    <location>
        <begin position="465"/>
        <end position="484"/>
    </location>
</feature>
<dbReference type="Pfam" id="PF25954">
    <property type="entry name" value="Beta-barrel_RND_2"/>
    <property type="match status" value="1"/>
</dbReference>
<evidence type="ECO:0000313" key="8">
    <source>
        <dbReference type="Proteomes" id="UP000236286"/>
    </source>
</evidence>
<feature type="transmembrane region" description="Helical" evidence="4">
    <location>
        <begin position="910"/>
        <end position="930"/>
    </location>
</feature>
<dbReference type="Gene3D" id="2.40.50.100">
    <property type="match status" value="1"/>
</dbReference>
<dbReference type="Gene3D" id="3.30.70.1440">
    <property type="entry name" value="Multidrug efflux transporter AcrB pore domain"/>
    <property type="match status" value="1"/>
</dbReference>
<keyword evidence="4" id="KW-1133">Transmembrane helix</keyword>
<dbReference type="InterPro" id="IPR006143">
    <property type="entry name" value="RND_pump_MFP"/>
</dbReference>
<dbReference type="NCBIfam" id="TIGR01730">
    <property type="entry name" value="RND_mfp"/>
    <property type="match status" value="1"/>
</dbReference>
<comment type="similarity">
    <text evidence="1">Belongs to the membrane fusion protein (MFP) (TC 8.A.1) family.</text>
</comment>
<name>A0A2J7TCE5_METSI</name>
<feature type="transmembrane region" description="Helical" evidence="4">
    <location>
        <begin position="1013"/>
        <end position="1035"/>
    </location>
</feature>
<dbReference type="Gene3D" id="3.30.70.1320">
    <property type="entry name" value="Multidrug efflux transporter AcrB pore domain like"/>
    <property type="match status" value="1"/>
</dbReference>
<dbReference type="InterPro" id="IPR001036">
    <property type="entry name" value="Acrflvin-R"/>
</dbReference>
<dbReference type="Gene3D" id="2.40.420.20">
    <property type="match status" value="1"/>
</dbReference>
<evidence type="ECO:0000256" key="3">
    <source>
        <dbReference type="SAM" id="MobiDB-lite"/>
    </source>
</evidence>
<feature type="region of interest" description="Disordered" evidence="3">
    <location>
        <begin position="1439"/>
        <end position="1469"/>
    </location>
</feature>
<feature type="transmembrane region" description="Helical" evidence="4">
    <location>
        <begin position="981"/>
        <end position="1001"/>
    </location>
</feature>
<gene>
    <name evidence="7" type="ORF">CR492_18655</name>
</gene>
<dbReference type="OrthoDB" id="9806532at2"/>
<accession>A0A2J7TCE5</accession>
<feature type="transmembrane region" description="Helical" evidence="4">
    <location>
        <begin position="884"/>
        <end position="903"/>
    </location>
</feature>
<evidence type="ECO:0000313" key="7">
    <source>
        <dbReference type="EMBL" id="PNG24444.1"/>
    </source>
</evidence>
<reference evidence="7 8" key="1">
    <citation type="submission" date="2017-10" db="EMBL/GenBank/DDBJ databases">
        <title>Genome announcement of Methylocella silvestris TVC from permafrost.</title>
        <authorList>
            <person name="Wang J."/>
            <person name="Geng K."/>
            <person name="Ul-Haque F."/>
            <person name="Crombie A.T."/>
            <person name="Street L.E."/>
            <person name="Wookey P.A."/>
            <person name="Murrell J.C."/>
            <person name="Pratscher J."/>
        </authorList>
    </citation>
    <scope>NUCLEOTIDE SEQUENCE [LARGE SCALE GENOMIC DNA]</scope>
    <source>
        <strain evidence="7 8">TVC</strain>
    </source>
</reference>
<comment type="caution">
    <text evidence="7">The sequence shown here is derived from an EMBL/GenBank/DDBJ whole genome shotgun (WGS) entry which is preliminary data.</text>
</comment>
<feature type="transmembrane region" description="Helical" evidence="4">
    <location>
        <begin position="12"/>
        <end position="32"/>
    </location>
</feature>
<keyword evidence="4" id="KW-0472">Membrane</keyword>
<dbReference type="Pfam" id="PF00873">
    <property type="entry name" value="ACR_tran"/>
    <property type="match status" value="1"/>
</dbReference>
<feature type="domain" description="CzcB-like barrel-sandwich hybrid" evidence="6">
    <location>
        <begin position="1143"/>
        <end position="1276"/>
    </location>
</feature>
<dbReference type="InterPro" id="IPR058792">
    <property type="entry name" value="Beta-barrel_RND_2"/>
</dbReference>
<dbReference type="InterPro" id="IPR058647">
    <property type="entry name" value="BSH_CzcB-like"/>
</dbReference>
<evidence type="ECO:0000259" key="5">
    <source>
        <dbReference type="Pfam" id="PF25954"/>
    </source>
</evidence>
<dbReference type="PANTHER" id="PTHR32063">
    <property type="match status" value="1"/>
</dbReference>
<proteinExistence type="inferred from homology"/>
<dbReference type="GO" id="GO:0042910">
    <property type="term" value="F:xenobiotic transmembrane transporter activity"/>
    <property type="evidence" value="ECO:0007669"/>
    <property type="project" value="TreeGrafter"/>
</dbReference>
<dbReference type="SUPFAM" id="SSF82714">
    <property type="entry name" value="Multidrug efflux transporter AcrB TolC docking domain, DN and DC subdomains"/>
    <property type="match status" value="1"/>
</dbReference>
<dbReference type="GO" id="GO:0005886">
    <property type="term" value="C:plasma membrane"/>
    <property type="evidence" value="ECO:0007669"/>
    <property type="project" value="TreeGrafter"/>
</dbReference>
<dbReference type="Gene3D" id="1.20.1640.10">
    <property type="entry name" value="Multidrug efflux transporter AcrB transmembrane domain"/>
    <property type="match status" value="2"/>
</dbReference>
<evidence type="ECO:0000256" key="2">
    <source>
        <dbReference type="SAM" id="Coils"/>
    </source>
</evidence>
<feature type="transmembrane region" description="Helical" evidence="4">
    <location>
        <begin position="539"/>
        <end position="558"/>
    </location>
</feature>
<keyword evidence="2" id="KW-0175">Coiled coil</keyword>
<feature type="coiled-coil region" evidence="2">
    <location>
        <begin position="1226"/>
        <end position="1253"/>
    </location>
</feature>
<dbReference type="PANTHER" id="PTHR32063:SF8">
    <property type="entry name" value="CATION EFFLUX PROTEIN"/>
    <property type="match status" value="1"/>
</dbReference>
<evidence type="ECO:0000256" key="4">
    <source>
        <dbReference type="SAM" id="Phobius"/>
    </source>
</evidence>
<dbReference type="SUPFAM" id="SSF111369">
    <property type="entry name" value="HlyD-like secretion proteins"/>
    <property type="match status" value="1"/>
</dbReference>
<dbReference type="Pfam" id="PF25973">
    <property type="entry name" value="BSH_CzcB"/>
    <property type="match status" value="1"/>
</dbReference>
<feature type="transmembrane region" description="Helical" evidence="4">
    <location>
        <begin position="1077"/>
        <end position="1096"/>
    </location>
</feature>
<evidence type="ECO:0000256" key="1">
    <source>
        <dbReference type="ARBA" id="ARBA00009477"/>
    </source>
</evidence>
<feature type="transmembrane region" description="Helical" evidence="4">
    <location>
        <begin position="936"/>
        <end position="960"/>
    </location>
</feature>
<evidence type="ECO:0000259" key="6">
    <source>
        <dbReference type="Pfam" id="PF25973"/>
    </source>
</evidence>
<dbReference type="PRINTS" id="PR00702">
    <property type="entry name" value="ACRIFLAVINRP"/>
</dbReference>
<feature type="transmembrane region" description="Helical" evidence="4">
    <location>
        <begin position="362"/>
        <end position="381"/>
    </location>
</feature>
<feature type="transmembrane region" description="Helical" evidence="4">
    <location>
        <begin position="439"/>
        <end position="459"/>
    </location>
</feature>
<dbReference type="SUPFAM" id="SSF82693">
    <property type="entry name" value="Multidrug efflux transporter AcrB pore domain, PN1, PN2, PC1 and PC2 subdomains"/>
    <property type="match status" value="2"/>
</dbReference>
<dbReference type="Proteomes" id="UP000236286">
    <property type="component" value="Unassembled WGS sequence"/>
</dbReference>
<dbReference type="Gene3D" id="2.40.30.170">
    <property type="match status" value="1"/>
</dbReference>
<organism evidence="7 8">
    <name type="scientific">Methylocella silvestris</name>
    <dbReference type="NCBI Taxonomy" id="199596"/>
    <lineage>
        <taxon>Bacteria</taxon>
        <taxon>Pseudomonadati</taxon>
        <taxon>Pseudomonadota</taxon>
        <taxon>Alphaproteobacteria</taxon>
        <taxon>Hyphomicrobiales</taxon>
        <taxon>Beijerinckiaceae</taxon>
        <taxon>Methylocella</taxon>
    </lineage>
</organism>
<dbReference type="InterPro" id="IPR027463">
    <property type="entry name" value="AcrB_DN_DC_subdom"/>
</dbReference>
<sequence>MMIGIVRLALSRLLTFVVMAILIAIYGALAILKTPTDIFPNIGIPVVSVIWTYNGLPPDDMAGRIISSYERAVSTTVNDIEHIESQSFVTYGLVKIYFQPTVDVSAAQAQVTAISQTILKQLPAGINPPQILVYNASSVPIIQLALSSDSLPEARLNDLAANFIRPQLASIPGAQMPSPYGGAARQAQIDLDQKALRAHNLSAQDIVDALVRQNIITPVGTQKIGRYEYTIDLNDSPKRLREFNDIPIKVVNGAVVFMRDVAFVHDGSPPQTNIVQMDGAKGVLISVVKNGSASTLDIIDGVKKALPAIEASLPPGVRLKLVNDQSAFVKSSVTNVVREGVIAASLTGLMILVFLGSWRSTLIITISIPLAILSSLVFLSLTGQTINVMTLGGLALAVGILVDDATVTIENINRHLHRGDDIETAIVEGAREIMPPATVSLLCICIAFVPLLSLGGVAGYLFRPLALAVVSAMVASYVLTYTLTPTMARALLSHAASAHGDGAPQSRFARAHARFEHVFEAVQSRYAALLSWALVNRKAFVAGFLCFCAVSLLLIPFLGQEFFPAVDAGILRIHMRAHAGTRIEETARIASEVEQEIRQTIPKDRLETIVDNIGLPNSGINLSYANSGTIGVSDADILVTLAPGEEMVATYQTALRQRLRDAFPGVSFAFLPGDMVTQILNFGAPAPIDVQIAGFDAAADRAYAEKLFARINHVPGAVDARVQQVFEAPALKVDFNRDLAGVVGLTEHDASTSLQDTLSGSSQSTPIYWLNPKNGVSYPVSIQTPQYAIDTLPGLQNVLVSGPTDSQLLGAVATITPEPTPSVVTHYNIQPTIDIYASAEGRDLGAVRADVEKIVSETRAEAPKGATVVIRGEAATMTSAYRQLLFGLGFSILLIYLLIVVNFQSWLDSLVIILSLPAALAGIVWMLFITRTPLSAPALTGAIMCMGVATANSILVISFAREELARGVEPAAAALAAGAARFRPVLMTALAMIIGMTPMAIEPGQNMPLGRAVIGGLMLATCATLVFAPVLFALLRAPRSSSATMVASAASDAFRLLEGDPMPSFAVAPPSSRRLRILVLGFALAIVAVAVSGVMVRAKGEQEIAARTEELAVPRVRLVTPTRGPKETELTLPGDVAAFNTGSIYARASGYVTSWKKDIGDRVKKGDVLATIDSPEVDQQLVQARAVLVSAEADARLAKVTSERWSSLVGRNIVSKQADDEKQGALAARNAAVEAAQANVARLEALASFEQLEAPFDGVVTARAVEIGDLVDSGQKSGQPLFKVSDIHAMRIYVKVPQAYIGVMEAGLKATLDLPGRQQTFEARLVSTSDAITKSSRTALVELEAPNPDGKLWPGAFVEAHFHLPGDPRALRVPATALIFGPHGMSVATAGPDEKVVIKPVQLGRNLGEDVEVRSGIGPSDRIIDSPQETLVAGDLVRPVETADASPARPDANSLKIAPSDSLVREGRL</sequence>
<dbReference type="Gene3D" id="3.30.70.1430">
    <property type="entry name" value="Multidrug efflux transporter AcrB pore domain"/>
    <property type="match status" value="2"/>
</dbReference>
<dbReference type="EMBL" id="PDZR01000032">
    <property type="protein sequence ID" value="PNG24444.1"/>
    <property type="molecule type" value="Genomic_DNA"/>
</dbReference>
<feature type="domain" description="CusB-like beta-barrel" evidence="5">
    <location>
        <begin position="1294"/>
        <end position="1363"/>
    </location>
</feature>
<dbReference type="SUPFAM" id="SSF82866">
    <property type="entry name" value="Multidrug efflux transporter AcrB transmembrane domain"/>
    <property type="match status" value="2"/>
</dbReference>
<protein>
    <submittedName>
        <fullName evidence="7">RND transporter</fullName>
    </submittedName>
</protein>